<comment type="caution">
    <text evidence="2">The sequence shown here is derived from an EMBL/GenBank/DDBJ whole genome shotgun (WGS) entry which is preliminary data.</text>
</comment>
<proteinExistence type="predicted"/>
<sequence>MKRKQKKGEEIKTHLEFPKWIKTATPKKKNKLIRDKRKENKSKKNLPVTVFNPEAKVLPDEKRDRTFGIKVRKVLPDEKHDRTIGIKVREVLPDEKHDRTIGIKVREGWGVLPDEKHDRTIGIKVREVLPDEKHDQTFEIKVREMLPDEKHDRTIGIKCCRTKSTTGLLELNVARRKARPDYWN</sequence>
<protein>
    <submittedName>
        <fullName evidence="2">Uncharacterized protein</fullName>
    </submittedName>
</protein>
<dbReference type="AlphaFoldDB" id="A0A2Z6S3M2"/>
<feature type="region of interest" description="Disordered" evidence="1">
    <location>
        <begin position="26"/>
        <end position="46"/>
    </location>
</feature>
<organism evidence="2 3">
    <name type="scientific">Rhizophagus clarus</name>
    <dbReference type="NCBI Taxonomy" id="94130"/>
    <lineage>
        <taxon>Eukaryota</taxon>
        <taxon>Fungi</taxon>
        <taxon>Fungi incertae sedis</taxon>
        <taxon>Mucoromycota</taxon>
        <taxon>Glomeromycotina</taxon>
        <taxon>Glomeromycetes</taxon>
        <taxon>Glomerales</taxon>
        <taxon>Glomeraceae</taxon>
        <taxon>Rhizophagus</taxon>
    </lineage>
</organism>
<keyword evidence="3" id="KW-1185">Reference proteome</keyword>
<evidence type="ECO:0000256" key="1">
    <source>
        <dbReference type="SAM" id="MobiDB-lite"/>
    </source>
</evidence>
<reference evidence="2 3" key="1">
    <citation type="submission" date="2017-11" db="EMBL/GenBank/DDBJ databases">
        <title>The genome of Rhizophagus clarus HR1 reveals common genetic basis of auxotrophy among arbuscular mycorrhizal fungi.</title>
        <authorList>
            <person name="Kobayashi Y."/>
        </authorList>
    </citation>
    <scope>NUCLEOTIDE SEQUENCE [LARGE SCALE GENOMIC DNA]</scope>
    <source>
        <strain evidence="2 3">HR1</strain>
    </source>
</reference>
<evidence type="ECO:0000313" key="3">
    <source>
        <dbReference type="Proteomes" id="UP000247702"/>
    </source>
</evidence>
<accession>A0A2Z6S3M2</accession>
<name>A0A2Z6S3M2_9GLOM</name>
<dbReference type="EMBL" id="BEXD01003900">
    <property type="protein sequence ID" value="GBC03690.1"/>
    <property type="molecule type" value="Genomic_DNA"/>
</dbReference>
<gene>
    <name evidence="2" type="ORF">RclHR1_05260012</name>
</gene>
<evidence type="ECO:0000313" key="2">
    <source>
        <dbReference type="EMBL" id="GBC03690.1"/>
    </source>
</evidence>
<dbReference type="Proteomes" id="UP000247702">
    <property type="component" value="Unassembled WGS sequence"/>
</dbReference>